<protein>
    <submittedName>
        <fullName evidence="2">DNA polymerase III delta prime subunit</fullName>
    </submittedName>
</protein>
<reference evidence="2" key="1">
    <citation type="submission" date="2021-01" db="EMBL/GenBank/DDBJ databases">
        <title>Genomic Encyclopedia of Type Strains, Phase IV (KMG-IV): sequencing the most valuable type-strain genomes for metagenomic binning, comparative biology and taxonomic classification.</title>
        <authorList>
            <person name="Goeker M."/>
        </authorList>
    </citation>
    <scope>NUCLEOTIDE SEQUENCE</scope>
    <source>
        <strain evidence="2">DSM 23230</strain>
    </source>
</reference>
<dbReference type="RefSeq" id="WP_204702542.1">
    <property type="nucleotide sequence ID" value="NZ_JAFBDQ010000017.1"/>
</dbReference>
<evidence type="ECO:0000313" key="2">
    <source>
        <dbReference type="EMBL" id="MBM7557789.1"/>
    </source>
</evidence>
<feature type="coiled-coil region" evidence="1">
    <location>
        <begin position="360"/>
        <end position="397"/>
    </location>
</feature>
<evidence type="ECO:0000313" key="3">
    <source>
        <dbReference type="Proteomes" id="UP000774000"/>
    </source>
</evidence>
<gene>
    <name evidence="2" type="ORF">JOC47_002655</name>
</gene>
<keyword evidence="1" id="KW-0175">Coiled coil</keyword>
<keyword evidence="3" id="KW-1185">Reference proteome</keyword>
<dbReference type="Gene3D" id="3.40.50.300">
    <property type="entry name" value="P-loop containing nucleotide triphosphate hydrolases"/>
    <property type="match status" value="1"/>
</dbReference>
<name>A0A938XTU6_9FIRM</name>
<organism evidence="2 3">
    <name type="scientific">Halanaerobacter jeridensis</name>
    <dbReference type="NCBI Taxonomy" id="706427"/>
    <lineage>
        <taxon>Bacteria</taxon>
        <taxon>Bacillati</taxon>
        <taxon>Bacillota</taxon>
        <taxon>Clostridia</taxon>
        <taxon>Halanaerobiales</taxon>
        <taxon>Halobacteroidaceae</taxon>
        <taxon>Halanaerobacter</taxon>
    </lineage>
</organism>
<evidence type="ECO:0000256" key="1">
    <source>
        <dbReference type="SAM" id="Coils"/>
    </source>
</evidence>
<dbReference type="Proteomes" id="UP000774000">
    <property type="component" value="Unassembled WGS sequence"/>
</dbReference>
<dbReference type="EMBL" id="JAFBDQ010000017">
    <property type="protein sequence ID" value="MBM7557789.1"/>
    <property type="molecule type" value="Genomic_DNA"/>
</dbReference>
<dbReference type="InterPro" id="IPR027417">
    <property type="entry name" value="P-loop_NTPase"/>
</dbReference>
<sequence>MKIDVKRLKNKLKQTTTTQKRDYKVFFLGPSGVGKTSYMTTAIQALRDNKYLKIEHQNDDSNFKNRLNNMYNELCEDGNLPGTSRVDEDWQFKIKSSNNEYILNWTWQDYRGGLLNNANKIAKAIQNQKSSFSREVKKVITQLQSSYSIFWIIDTTQNLAKIKQQIQAFSDLIRITLTTNPRPITIFPILTKVDSFALNTNWFGLRRWNTKKLRTQLRQVVDPIRNMVKNLKNNSKIIGGIAYPKLNKYSDIVIAGTAYPVSVYGRSAVEDRAGNMMIEDVEELKSFQILAPIKKFFKLVLHQYKENELPINLEKLEKQKEVIHQKSKTSLIRKVTTKANPVNWLTHHGRKRITNFSQDHRELKEVLKHSKKLKKRIEAKQTAIENFIDNFEKQEKKKLISYKL</sequence>
<proteinExistence type="predicted"/>
<dbReference type="AlphaFoldDB" id="A0A938XTU6"/>
<accession>A0A938XTU6</accession>
<dbReference type="SUPFAM" id="SSF52540">
    <property type="entry name" value="P-loop containing nucleoside triphosphate hydrolases"/>
    <property type="match status" value="1"/>
</dbReference>
<comment type="caution">
    <text evidence="2">The sequence shown here is derived from an EMBL/GenBank/DDBJ whole genome shotgun (WGS) entry which is preliminary data.</text>
</comment>